<dbReference type="EnsemblMetazoa" id="Aqu2.1.27849_001">
    <property type="protein sequence ID" value="Aqu2.1.27849_001"/>
    <property type="gene ID" value="Aqu2.1.27849"/>
</dbReference>
<dbReference type="EnsemblMetazoa" id="XM_003387671.3">
    <property type="protein sequence ID" value="XP_003387719.1"/>
    <property type="gene ID" value="LOC100634025"/>
</dbReference>
<dbReference type="KEGG" id="aqu:100634025"/>
<dbReference type="InterPro" id="IPR037912">
    <property type="entry name" value="MCRS1"/>
</dbReference>
<dbReference type="OrthoDB" id="10262769at2759"/>
<feature type="compositionally biased region" description="Polar residues" evidence="1">
    <location>
        <begin position="35"/>
        <end position="47"/>
    </location>
</feature>
<dbReference type="GO" id="GO:0044545">
    <property type="term" value="C:NSL complex"/>
    <property type="evidence" value="ECO:0007669"/>
    <property type="project" value="TreeGrafter"/>
</dbReference>
<evidence type="ECO:0000313" key="3">
    <source>
        <dbReference type="EnsemblMetazoa" id="Aqu2.1.27849_001"/>
    </source>
</evidence>
<dbReference type="GO" id="GO:0045944">
    <property type="term" value="P:positive regulation of transcription by RNA polymerase II"/>
    <property type="evidence" value="ECO:0007669"/>
    <property type="project" value="TreeGrafter"/>
</dbReference>
<evidence type="ECO:0000256" key="1">
    <source>
        <dbReference type="SAM" id="MobiDB-lite"/>
    </source>
</evidence>
<dbReference type="InterPro" id="IPR025999">
    <property type="entry name" value="MCRS_N"/>
</dbReference>
<dbReference type="SUPFAM" id="SSF49879">
    <property type="entry name" value="SMAD/FHA domain"/>
    <property type="match status" value="1"/>
</dbReference>
<accession>A0A1X7UIP9</accession>
<evidence type="ECO:0000313" key="4">
    <source>
        <dbReference type="Proteomes" id="UP000007879"/>
    </source>
</evidence>
<dbReference type="Pfam" id="PF00498">
    <property type="entry name" value="FHA"/>
    <property type="match status" value="1"/>
</dbReference>
<gene>
    <name evidence="3" type="primary">100634025</name>
</gene>
<evidence type="ECO:0000259" key="2">
    <source>
        <dbReference type="PROSITE" id="PS50006"/>
    </source>
</evidence>
<reference evidence="4" key="1">
    <citation type="journal article" date="2010" name="Nature">
        <title>The Amphimedon queenslandica genome and the evolution of animal complexity.</title>
        <authorList>
            <person name="Srivastava M."/>
            <person name="Simakov O."/>
            <person name="Chapman J."/>
            <person name="Fahey B."/>
            <person name="Gauthier M.E."/>
            <person name="Mitros T."/>
            <person name="Richards G.S."/>
            <person name="Conaco C."/>
            <person name="Dacre M."/>
            <person name="Hellsten U."/>
            <person name="Larroux C."/>
            <person name="Putnam N.H."/>
            <person name="Stanke M."/>
            <person name="Adamska M."/>
            <person name="Darling A."/>
            <person name="Degnan S.M."/>
            <person name="Oakley T.H."/>
            <person name="Plachetzki D.C."/>
            <person name="Zhai Y."/>
            <person name="Adamski M."/>
            <person name="Calcino A."/>
            <person name="Cummins S.F."/>
            <person name="Goodstein D.M."/>
            <person name="Harris C."/>
            <person name="Jackson D.J."/>
            <person name="Leys S.P."/>
            <person name="Shu S."/>
            <person name="Woodcroft B.J."/>
            <person name="Vervoort M."/>
            <person name="Kosik K.S."/>
            <person name="Manning G."/>
            <person name="Degnan B.M."/>
            <person name="Rokhsar D.S."/>
        </authorList>
    </citation>
    <scope>NUCLEOTIDE SEQUENCE [LARGE SCALE GENOMIC DNA]</scope>
</reference>
<dbReference type="Pfam" id="PF13325">
    <property type="entry name" value="MCRS_N"/>
    <property type="match status" value="1"/>
</dbReference>
<dbReference type="SMART" id="SM00240">
    <property type="entry name" value="FHA"/>
    <property type="match status" value="1"/>
</dbReference>
<dbReference type="PANTHER" id="PTHR13233:SF0">
    <property type="entry name" value="MICROSPHERULE PROTEIN 1"/>
    <property type="match status" value="1"/>
</dbReference>
<organism evidence="3">
    <name type="scientific">Amphimedon queenslandica</name>
    <name type="common">Sponge</name>
    <dbReference type="NCBI Taxonomy" id="400682"/>
    <lineage>
        <taxon>Eukaryota</taxon>
        <taxon>Metazoa</taxon>
        <taxon>Porifera</taxon>
        <taxon>Demospongiae</taxon>
        <taxon>Heteroscleromorpha</taxon>
        <taxon>Haplosclerida</taxon>
        <taxon>Niphatidae</taxon>
        <taxon>Amphimedon</taxon>
    </lineage>
</organism>
<reference evidence="3" key="2">
    <citation type="submission" date="2017-05" db="UniProtKB">
        <authorList>
            <consortium name="EnsemblMetazoa"/>
        </authorList>
    </citation>
    <scope>IDENTIFICATION</scope>
</reference>
<dbReference type="InterPro" id="IPR008984">
    <property type="entry name" value="SMAD_FHA_dom_sf"/>
</dbReference>
<dbReference type="eggNOG" id="KOG2293">
    <property type="taxonomic scope" value="Eukaryota"/>
</dbReference>
<dbReference type="Gene3D" id="2.60.200.20">
    <property type="match status" value="1"/>
</dbReference>
<keyword evidence="4" id="KW-1185">Reference proteome</keyword>
<dbReference type="PANTHER" id="PTHR13233">
    <property type="entry name" value="MICROSPHERULE PROTEIN 1"/>
    <property type="match status" value="1"/>
</dbReference>
<dbReference type="InParanoid" id="A0A1X7UIP9"/>
<protein>
    <recommendedName>
        <fullName evidence="2">FHA domain-containing protein</fullName>
    </recommendedName>
</protein>
<name>A0A1X7UIP9_AMPQE</name>
<dbReference type="Proteomes" id="UP000007879">
    <property type="component" value="Unassembled WGS sequence"/>
</dbReference>
<feature type="compositionally biased region" description="Low complexity" evidence="1">
    <location>
        <begin position="95"/>
        <end position="108"/>
    </location>
</feature>
<dbReference type="GO" id="GO:0002151">
    <property type="term" value="F:G-quadruplex RNA binding"/>
    <property type="evidence" value="ECO:0007669"/>
    <property type="project" value="InterPro"/>
</dbReference>
<dbReference type="CDD" id="cd22687">
    <property type="entry name" value="FHA_MCRS1"/>
    <property type="match status" value="1"/>
</dbReference>
<dbReference type="AlphaFoldDB" id="A0A1X7UIP9"/>
<proteinExistence type="predicted"/>
<dbReference type="GO" id="GO:0071339">
    <property type="term" value="C:MLL1 complex"/>
    <property type="evidence" value="ECO:0007669"/>
    <property type="project" value="InterPro"/>
</dbReference>
<feature type="domain" description="FHA" evidence="2">
    <location>
        <begin position="353"/>
        <end position="409"/>
    </location>
</feature>
<dbReference type="InterPro" id="IPR000253">
    <property type="entry name" value="FHA_dom"/>
</dbReference>
<dbReference type="OMA" id="AMMLNPS"/>
<sequence length="442" mass="49044">MESHSFSPGVPDTYDLSSKKEETVKKVYSNAMKKGSTTAKLTKTETVGSAPPIRTSQRQIKRPKMDDEVIDFESSSRGSTSKKMKASPSSNIIPKSSTTASKSGTASQKKVKPKFVSAAKDLGRWRPPDDLMLISAVLQTNDLAAVHLGVKFSCRFTLKEIEERWHALLYEPQISKLAIDAIRSLHPGVVTMALNNALWSQDEEICLSKIPSSDPGHLKTFQQLLADFPAVFHPCRSATSLHHHWVLMGHYNLLCDQHVDVVPPAGSVVNFSDAEDLLNDMELVKSQDVKEEAVAQELMISDRQAKREMLQLEKEMPVWSEMLSVAPSPLFDEGVLAILKGRVVQFMMRAHEVTIGRKSESKQVTFDLSLEGPAYKISRHQATIRLNSDGIFTIKNEGRRPLYIGGQVVVTGETAHLQDNQVLEVATFSLLVLLNNDISNVQ</sequence>
<dbReference type="FunCoup" id="A0A1X7UIP9">
    <property type="interactions" value="444"/>
</dbReference>
<dbReference type="PROSITE" id="PS50006">
    <property type="entry name" value="FHA_DOMAIN"/>
    <property type="match status" value="1"/>
</dbReference>
<dbReference type="STRING" id="400682.A0A1X7UIP9"/>
<dbReference type="GO" id="GO:0031011">
    <property type="term" value="C:Ino80 complex"/>
    <property type="evidence" value="ECO:0007669"/>
    <property type="project" value="InterPro"/>
</dbReference>
<feature type="region of interest" description="Disordered" evidence="1">
    <location>
        <begin position="1"/>
        <end position="111"/>
    </location>
</feature>